<dbReference type="Proteomes" id="UP000183203">
    <property type="component" value="Unassembled WGS sequence"/>
</dbReference>
<dbReference type="PROSITE" id="PS00163">
    <property type="entry name" value="FUMARATE_LYASES"/>
    <property type="match status" value="1"/>
</dbReference>
<dbReference type="InterPro" id="IPR008948">
    <property type="entry name" value="L-Aspartase-like"/>
</dbReference>
<evidence type="ECO:0000256" key="3">
    <source>
        <dbReference type="SAM" id="MobiDB-lite"/>
    </source>
</evidence>
<dbReference type="Gene3D" id="1.10.275.10">
    <property type="entry name" value="Fumarase/aspartase (N-terminal domain)"/>
    <property type="match status" value="1"/>
</dbReference>
<reference evidence="5 6" key="1">
    <citation type="submission" date="2016-09" db="EMBL/GenBank/DDBJ databases">
        <authorList>
            <person name="Capua I."/>
            <person name="De Benedictis P."/>
            <person name="Joannis T."/>
            <person name="Lombin L.H."/>
            <person name="Cattoli G."/>
        </authorList>
    </citation>
    <scope>NUCLEOTIDE SEQUENCE [LARGE SCALE GENOMIC DNA]</scope>
    <source>
        <strain evidence="5 6">NIO-1002</strain>
    </source>
</reference>
<dbReference type="AlphaFoldDB" id="A0A1G6IQ72"/>
<dbReference type="PANTHER" id="PTHR43172">
    <property type="entry name" value="ADENYLOSUCCINATE LYASE"/>
    <property type="match status" value="1"/>
</dbReference>
<feature type="region of interest" description="Disordered" evidence="3">
    <location>
        <begin position="443"/>
        <end position="490"/>
    </location>
</feature>
<evidence type="ECO:0000313" key="6">
    <source>
        <dbReference type="Proteomes" id="UP000183203"/>
    </source>
</evidence>
<gene>
    <name evidence="5" type="ORF">SAMN05216418_1591</name>
</gene>
<comment type="similarity">
    <text evidence="2">Belongs to the class-II fumarase/aspartase family.</text>
</comment>
<dbReference type="PRINTS" id="PR00149">
    <property type="entry name" value="FUMRATELYASE"/>
</dbReference>
<dbReference type="InterPro" id="IPR000362">
    <property type="entry name" value="Fumarate_lyase_fam"/>
</dbReference>
<evidence type="ECO:0000256" key="1">
    <source>
        <dbReference type="ARBA" id="ARBA00023239"/>
    </source>
</evidence>
<dbReference type="InterPro" id="IPR024083">
    <property type="entry name" value="Fumarase/histidase_N"/>
</dbReference>
<dbReference type="OrthoDB" id="9768878at2"/>
<feature type="domain" description="Fumarate lyase N-terminal" evidence="4">
    <location>
        <begin position="92"/>
        <end position="308"/>
    </location>
</feature>
<protein>
    <submittedName>
        <fullName evidence="5">3-carboxy-cis,cis-muconate cycloisomerase</fullName>
    </submittedName>
</protein>
<dbReference type="Pfam" id="PF00206">
    <property type="entry name" value="Lyase_1"/>
    <property type="match status" value="1"/>
</dbReference>
<accession>A0A1G6IQ72</accession>
<dbReference type="GO" id="GO:0016829">
    <property type="term" value="F:lyase activity"/>
    <property type="evidence" value="ECO:0007669"/>
    <property type="project" value="UniProtKB-KW"/>
</dbReference>
<organism evidence="5 6">
    <name type="scientific">Microbacterium enclense</name>
    <dbReference type="NCBI Taxonomy" id="993073"/>
    <lineage>
        <taxon>Bacteria</taxon>
        <taxon>Bacillati</taxon>
        <taxon>Actinomycetota</taxon>
        <taxon>Actinomycetes</taxon>
        <taxon>Micrococcales</taxon>
        <taxon>Microbacteriaceae</taxon>
        <taxon>Microbacterium</taxon>
    </lineage>
</organism>
<dbReference type="Gene3D" id="1.20.200.10">
    <property type="entry name" value="Fumarase/aspartase (Central domain)"/>
    <property type="match status" value="1"/>
</dbReference>
<dbReference type="GO" id="GO:0016853">
    <property type="term" value="F:isomerase activity"/>
    <property type="evidence" value="ECO:0007669"/>
    <property type="project" value="UniProtKB-KW"/>
</dbReference>
<evidence type="ECO:0000313" key="5">
    <source>
        <dbReference type="EMBL" id="SDC08583.1"/>
    </source>
</evidence>
<evidence type="ECO:0000259" key="4">
    <source>
        <dbReference type="Pfam" id="PF00206"/>
    </source>
</evidence>
<dbReference type="EMBL" id="FMYG01000003">
    <property type="protein sequence ID" value="SDC08583.1"/>
    <property type="molecule type" value="Genomic_DNA"/>
</dbReference>
<dbReference type="SUPFAM" id="SSF48557">
    <property type="entry name" value="L-aspartase-like"/>
    <property type="match status" value="1"/>
</dbReference>
<dbReference type="InterPro" id="IPR020557">
    <property type="entry name" value="Fumarate_lyase_CS"/>
</dbReference>
<dbReference type="PRINTS" id="PR00145">
    <property type="entry name" value="ARGSUCLYASE"/>
</dbReference>
<proteinExistence type="inferred from homology"/>
<evidence type="ECO:0000256" key="2">
    <source>
        <dbReference type="ARBA" id="ARBA00034772"/>
    </source>
</evidence>
<dbReference type="RefSeq" id="WP_074615872.1">
    <property type="nucleotide sequence ID" value="NZ_FMYG01000003.1"/>
</dbReference>
<name>A0A1G6IQ72_9MICO</name>
<dbReference type="PANTHER" id="PTHR43172:SF2">
    <property type="entry name" value="ADENYLOSUCCINATE LYASE C-TERMINAL DOMAIN-CONTAINING PROTEIN"/>
    <property type="match status" value="1"/>
</dbReference>
<dbReference type="InterPro" id="IPR022761">
    <property type="entry name" value="Fumarate_lyase_N"/>
</dbReference>
<feature type="compositionally biased region" description="Low complexity" evidence="3">
    <location>
        <begin position="448"/>
        <end position="463"/>
    </location>
</feature>
<sequence length="490" mass="50809">MPSDALPWIDIGLLSPVTVGHDLLVSDAAVADALVRAECALVAAYANLGVAPSEVRRDVDHAFGIDEKAGPAVGAGDLDRLAREAVSGGNPVIPLVALMKERVPAEHRVWIHRGATSQDVLDTALILVARRAMEQVGSSLRIAGQRARELAEIHADAVSPARTLTQHAVPTTIGARAATWARGIERALRRVEALEYPAQLGGAAGTLASFVEITGSEDAAASLPTAFARAAGLDAPDAPWHVTRWPITELGDALVQALDALGKMASDVATLGRTEIGEVAEGIGGGSSAMPQKQNPAEAVLVRSAALRAPQLAATLHLASALAVDERPDGAWHAEWPTLRELLRLALGATRHGASMVAHLRVDGAAAARNARMTGGRLVSERLRGVLVPLIGADRFAELLTGDDDLAPRLRALPEAAGLDVDALLDPRAYVGLAPRLARGGARDDVGARAGAGADSATPAGPREGVDDAEDARDRRGRMGIDTNGCGADE</sequence>
<keyword evidence="5" id="KW-0413">Isomerase</keyword>
<keyword evidence="1" id="KW-0456">Lyase</keyword>